<evidence type="ECO:0000313" key="1">
    <source>
        <dbReference type="EMBL" id="UZD22189.1"/>
    </source>
</evidence>
<organism evidence="1 2">
    <name type="scientific">Algoriphagus halophytocola</name>
    <dbReference type="NCBI Taxonomy" id="2991499"/>
    <lineage>
        <taxon>Bacteria</taxon>
        <taxon>Pseudomonadati</taxon>
        <taxon>Bacteroidota</taxon>
        <taxon>Cytophagia</taxon>
        <taxon>Cytophagales</taxon>
        <taxon>Cyclobacteriaceae</taxon>
        <taxon>Algoriphagus</taxon>
    </lineage>
</organism>
<accession>A0ABY6MFI2</accession>
<sequence>MKYLKTVIYLLFLISCSDTNVSEQEISVTVSDLQSFEIGQLGMSGTIPFIFMPDHENKNNLLVYNQYFRRIDSLFFLSDTVLARKGNEVPAEGPHGIQNFKSFFSNLDYLVYLSGYGVGIDGEEGLEFFGLGSFDFIENDNMTHIVRDNGFNQTYTGLGSKKDIYFLTKNFVNSQYAINHFDLTTKELELIDFPLKDELLQIHDPAFTYNNAEVRAFNFPFLLANEEEIIVSYPFMSTIQVMNIQSRISREFSPLPIGFSSIKEEPIVLSNNASYDQGNEMITKWTEDVHFGPILTYRDQYFYRIVREHAERTNKNYYIEVFDLDFNKILEKELVGIRDVPILKYFSTGDDIILHPINYFEDDEDFYNFYRVNLLAKD</sequence>
<proteinExistence type="predicted"/>
<evidence type="ECO:0000313" key="2">
    <source>
        <dbReference type="Proteomes" id="UP001163156"/>
    </source>
</evidence>
<reference evidence="1" key="1">
    <citation type="submission" date="2022-10" db="EMBL/GenBank/DDBJ databases">
        <title>Algoriphagus sp. a novel bacteria isolate from halophytes salicornia europaea.</title>
        <authorList>
            <person name="Peng Y."/>
            <person name="Jiang L."/>
            <person name="Lee J."/>
        </authorList>
    </citation>
    <scope>NUCLEOTIDE SEQUENCE</scope>
    <source>
        <strain evidence="1">TR-M5</strain>
    </source>
</reference>
<keyword evidence="2" id="KW-1185">Reference proteome</keyword>
<dbReference type="Proteomes" id="UP001163156">
    <property type="component" value="Chromosome"/>
</dbReference>
<protein>
    <submittedName>
        <fullName evidence="1">DUF4221 domain-containing protein</fullName>
    </submittedName>
</protein>
<name>A0ABY6MFI2_9BACT</name>
<dbReference type="PROSITE" id="PS51257">
    <property type="entry name" value="PROKAR_LIPOPROTEIN"/>
    <property type="match status" value="1"/>
</dbReference>
<dbReference type="EMBL" id="CP110226">
    <property type="protein sequence ID" value="UZD22189.1"/>
    <property type="molecule type" value="Genomic_DNA"/>
</dbReference>
<gene>
    <name evidence="1" type="ORF">OM944_16130</name>
</gene>
<dbReference type="RefSeq" id="WP_264808644.1">
    <property type="nucleotide sequence ID" value="NZ_CP110226.1"/>
</dbReference>